<evidence type="ECO:0000313" key="2">
    <source>
        <dbReference type="EMBL" id="MDN4486599.1"/>
    </source>
</evidence>
<keyword evidence="1" id="KW-0812">Transmembrane</keyword>
<gene>
    <name evidence="2" type="ORF">QQX10_00290</name>
</gene>
<keyword evidence="3" id="KW-1185">Reference proteome</keyword>
<reference evidence="2" key="1">
    <citation type="submission" date="2023-06" db="EMBL/GenBank/DDBJ databases">
        <title>Sysu t00039.</title>
        <authorList>
            <person name="Gao L."/>
            <person name="Fang B.-Z."/>
            <person name="Li W.-J."/>
        </authorList>
    </citation>
    <scope>NUCLEOTIDE SEQUENCE</scope>
    <source>
        <strain evidence="2">SYSU T00039</strain>
    </source>
</reference>
<name>A0AAW7M0E9_9MICO</name>
<dbReference type="Proteomes" id="UP001172737">
    <property type="component" value="Unassembled WGS sequence"/>
</dbReference>
<proteinExistence type="predicted"/>
<dbReference type="EMBL" id="JAUHPX010000001">
    <property type="protein sequence ID" value="MDN4486599.1"/>
    <property type="molecule type" value="Genomic_DNA"/>
</dbReference>
<dbReference type="AlphaFoldDB" id="A0AAW7M0E9"/>
<keyword evidence="1" id="KW-0472">Membrane</keyword>
<comment type="caution">
    <text evidence="2">The sequence shown here is derived from an EMBL/GenBank/DDBJ whole genome shotgun (WGS) entry which is preliminary data.</text>
</comment>
<protein>
    <submittedName>
        <fullName evidence="2">Uncharacterized protein</fullName>
    </submittedName>
</protein>
<feature type="transmembrane region" description="Helical" evidence="1">
    <location>
        <begin position="12"/>
        <end position="39"/>
    </location>
</feature>
<accession>A0AAW7M0E9</accession>
<evidence type="ECO:0000256" key="1">
    <source>
        <dbReference type="SAM" id="Phobius"/>
    </source>
</evidence>
<keyword evidence="1" id="KW-1133">Transmembrane helix</keyword>
<sequence>MRTTETRGGRRVVQVLSWVLGTIAAAATLWLLFLLLVIASEWSGYVGHESSTALAILTTVGVVPAVLAWIGFAIVRIVARRATRPPGDGDEA</sequence>
<feature type="transmembrane region" description="Helical" evidence="1">
    <location>
        <begin position="51"/>
        <end position="75"/>
    </location>
</feature>
<evidence type="ECO:0000313" key="3">
    <source>
        <dbReference type="Proteomes" id="UP001172737"/>
    </source>
</evidence>
<organism evidence="2 3">
    <name type="scientific">Demequina lignilytica</name>
    <dbReference type="NCBI Taxonomy" id="3051663"/>
    <lineage>
        <taxon>Bacteria</taxon>
        <taxon>Bacillati</taxon>
        <taxon>Actinomycetota</taxon>
        <taxon>Actinomycetes</taxon>
        <taxon>Micrococcales</taxon>
        <taxon>Demequinaceae</taxon>
        <taxon>Demequina</taxon>
    </lineage>
</organism>
<dbReference type="RefSeq" id="WP_301144182.1">
    <property type="nucleotide sequence ID" value="NZ_JAUHPX010000001.1"/>
</dbReference>